<gene>
    <name evidence="2" type="ORF">HNR07_002638</name>
</gene>
<evidence type="ECO:0000313" key="3">
    <source>
        <dbReference type="Proteomes" id="UP000579647"/>
    </source>
</evidence>
<organism evidence="2 3">
    <name type="scientific">Nocardiopsis metallicus</name>
    <dbReference type="NCBI Taxonomy" id="179819"/>
    <lineage>
        <taxon>Bacteria</taxon>
        <taxon>Bacillati</taxon>
        <taxon>Actinomycetota</taxon>
        <taxon>Actinomycetes</taxon>
        <taxon>Streptosporangiales</taxon>
        <taxon>Nocardiopsidaceae</taxon>
        <taxon>Nocardiopsis</taxon>
    </lineage>
</organism>
<evidence type="ECO:0000313" key="2">
    <source>
        <dbReference type="EMBL" id="MBB5491501.1"/>
    </source>
</evidence>
<reference evidence="2 3" key="1">
    <citation type="submission" date="2020-08" db="EMBL/GenBank/DDBJ databases">
        <title>Sequencing the genomes of 1000 actinobacteria strains.</title>
        <authorList>
            <person name="Klenk H.-P."/>
        </authorList>
    </citation>
    <scope>NUCLEOTIDE SEQUENCE [LARGE SCALE GENOMIC DNA]</scope>
    <source>
        <strain evidence="2 3">DSM 44598</strain>
    </source>
</reference>
<keyword evidence="3" id="KW-1185">Reference proteome</keyword>
<dbReference type="RefSeq" id="WP_184365180.1">
    <property type="nucleotide sequence ID" value="NZ_JACHDO010000001.1"/>
</dbReference>
<sequence>MGLLATEEFLSAIVGHVLARMPQHRKPRTGTIDYGHTGPGPARVQFDGEPAPTSNRFPRLSSYRPRAGDRVLLVPSGARGWWVVGSADLVESDDQLLIKEEHQDLVFHHAGQRSRAVCEHGDPCDLPDHPGVARDRPRRW</sequence>
<dbReference type="EMBL" id="JACHDO010000001">
    <property type="protein sequence ID" value="MBB5491501.1"/>
    <property type="molecule type" value="Genomic_DNA"/>
</dbReference>
<accession>A0A840WER2</accession>
<protein>
    <submittedName>
        <fullName evidence="2">Uncharacterized protein</fullName>
    </submittedName>
</protein>
<comment type="caution">
    <text evidence="2">The sequence shown here is derived from an EMBL/GenBank/DDBJ whole genome shotgun (WGS) entry which is preliminary data.</text>
</comment>
<proteinExistence type="predicted"/>
<dbReference type="Proteomes" id="UP000579647">
    <property type="component" value="Unassembled WGS sequence"/>
</dbReference>
<dbReference type="AlphaFoldDB" id="A0A840WER2"/>
<feature type="region of interest" description="Disordered" evidence="1">
    <location>
        <begin position="26"/>
        <end position="61"/>
    </location>
</feature>
<name>A0A840WER2_9ACTN</name>
<feature type="region of interest" description="Disordered" evidence="1">
    <location>
        <begin position="121"/>
        <end position="140"/>
    </location>
</feature>
<evidence type="ECO:0000256" key="1">
    <source>
        <dbReference type="SAM" id="MobiDB-lite"/>
    </source>
</evidence>